<evidence type="ECO:0000256" key="7">
    <source>
        <dbReference type="ARBA" id="ARBA00022846"/>
    </source>
</evidence>
<keyword evidence="5" id="KW-0217">Developmental protein</keyword>
<dbReference type="PANTHER" id="PTHR17125:SF2">
    <property type="entry name" value="OUTER DENSE FIBER PROTEIN 1"/>
    <property type="match status" value="1"/>
</dbReference>
<dbReference type="GO" id="GO:0007283">
    <property type="term" value="P:spermatogenesis"/>
    <property type="evidence" value="ECO:0007669"/>
    <property type="project" value="UniProtKB-KW"/>
</dbReference>
<keyword evidence="9" id="KW-0969">Cilium</keyword>
<dbReference type="EMBL" id="VWYI01003371">
    <property type="protein sequence ID" value="NXQ52343.1"/>
    <property type="molecule type" value="Genomic_DNA"/>
</dbReference>
<dbReference type="AlphaFoldDB" id="A0A7L2DRH5"/>
<name>A0A7L2DRH5_ANTMN</name>
<dbReference type="PANTHER" id="PTHR17125">
    <property type="entry name" value="OUTER DENSE FIBER PROTEIN 1"/>
    <property type="match status" value="1"/>
</dbReference>
<keyword evidence="6" id="KW-0221">Differentiation</keyword>
<dbReference type="Gene3D" id="2.60.40.790">
    <property type="match status" value="1"/>
</dbReference>
<evidence type="ECO:0000259" key="12">
    <source>
        <dbReference type="PROSITE" id="PS01031"/>
    </source>
</evidence>
<evidence type="ECO:0000256" key="5">
    <source>
        <dbReference type="ARBA" id="ARBA00022473"/>
    </source>
</evidence>
<dbReference type="PROSITE" id="PS01031">
    <property type="entry name" value="SHSP"/>
    <property type="match status" value="1"/>
</dbReference>
<keyword evidence="9" id="KW-0966">Cell projection</keyword>
<dbReference type="SUPFAM" id="SSF49764">
    <property type="entry name" value="HSP20-like chaperones"/>
    <property type="match status" value="1"/>
</dbReference>
<evidence type="ECO:0000256" key="3">
    <source>
        <dbReference type="ARBA" id="ARBA00004300"/>
    </source>
</evidence>
<evidence type="ECO:0000256" key="9">
    <source>
        <dbReference type="ARBA" id="ARBA00023069"/>
    </source>
</evidence>
<dbReference type="Proteomes" id="UP000554720">
    <property type="component" value="Unassembled WGS sequence"/>
</dbReference>
<comment type="caution">
    <text evidence="13">The sequence shown here is derived from an EMBL/GenBank/DDBJ whole genome shotgun (WGS) entry which is preliminary data.</text>
</comment>
<evidence type="ECO:0000256" key="2">
    <source>
        <dbReference type="ARBA" id="ARBA00004230"/>
    </source>
</evidence>
<dbReference type="InterPro" id="IPR008978">
    <property type="entry name" value="HSP20-like_chaperone"/>
</dbReference>
<keyword evidence="7" id="KW-0282">Flagellum</keyword>
<evidence type="ECO:0000256" key="6">
    <source>
        <dbReference type="ARBA" id="ARBA00022782"/>
    </source>
</evidence>
<accession>A0A7L2DRH5</accession>
<comment type="subcellular location">
    <subcellularLocation>
        <location evidence="2">Cell projection</location>
        <location evidence="2">Cilium</location>
        <location evidence="2">Flagellum</location>
    </subcellularLocation>
    <subcellularLocation>
        <location evidence="3">Cytoplasm</location>
        <location evidence="3">Cytoskeleton</location>
        <location evidence="3">Microtubule organizing center</location>
        <location evidence="3">Centrosome</location>
    </subcellularLocation>
</comment>
<evidence type="ECO:0000256" key="11">
    <source>
        <dbReference type="RuleBase" id="RU003616"/>
    </source>
</evidence>
<dbReference type="OrthoDB" id="1431247at2759"/>
<sequence>LDVRCFDPNDVCVMVKDGRVTVAAEHKDECNTCMGKVSSYKKYMKEFSLPPGTCEKEVTYSV</sequence>
<feature type="domain" description="SHSP" evidence="12">
    <location>
        <begin position="1"/>
        <end position="62"/>
    </location>
</feature>
<comment type="function">
    <text evidence="1">Component of the outer dense fibers (ODF) of spermatozoa. ODF are filamentous structures located on the outside of the axoneme in the midpiece and principal piece of the mammalian sperm tail and may help to maintain the passive elastic structures and elastic recoil of the sperm tail.</text>
</comment>
<dbReference type="GO" id="GO:0030154">
    <property type="term" value="P:cell differentiation"/>
    <property type="evidence" value="ECO:0007669"/>
    <property type="project" value="UniProtKB-KW"/>
</dbReference>
<feature type="non-terminal residue" evidence="13">
    <location>
        <position position="1"/>
    </location>
</feature>
<evidence type="ECO:0000256" key="8">
    <source>
        <dbReference type="ARBA" id="ARBA00022871"/>
    </source>
</evidence>
<evidence type="ECO:0000313" key="14">
    <source>
        <dbReference type="Proteomes" id="UP000554720"/>
    </source>
</evidence>
<evidence type="ECO:0000256" key="10">
    <source>
        <dbReference type="PROSITE-ProRule" id="PRU00285"/>
    </source>
</evidence>
<reference evidence="13 14" key="1">
    <citation type="submission" date="2019-09" db="EMBL/GenBank/DDBJ databases">
        <title>Bird 10,000 Genomes (B10K) Project - Family phase.</title>
        <authorList>
            <person name="Zhang G."/>
        </authorList>
    </citation>
    <scope>NUCLEOTIDE SEQUENCE [LARGE SCALE GENOMIC DNA]</scope>
    <source>
        <strain evidence="13">B10K-DU-011-42</strain>
        <tissue evidence="13">Muscle</tissue>
    </source>
</reference>
<evidence type="ECO:0000256" key="1">
    <source>
        <dbReference type="ARBA" id="ARBA00001979"/>
    </source>
</evidence>
<gene>
    <name evidence="13" type="primary">Odf1</name>
    <name evidence="13" type="ORF">ANTMIN_R09538</name>
</gene>
<keyword evidence="14" id="KW-1185">Reference proteome</keyword>
<comment type="similarity">
    <text evidence="10 11">Belongs to the small heat shock protein (HSP20) family.</text>
</comment>
<organism evidence="13 14">
    <name type="scientific">Anthoscopus minutus</name>
    <name type="common">Southern penduline-tit</name>
    <dbReference type="NCBI Taxonomy" id="156561"/>
    <lineage>
        <taxon>Eukaryota</taxon>
        <taxon>Metazoa</taxon>
        <taxon>Chordata</taxon>
        <taxon>Craniata</taxon>
        <taxon>Vertebrata</taxon>
        <taxon>Euteleostomi</taxon>
        <taxon>Archelosauria</taxon>
        <taxon>Archosauria</taxon>
        <taxon>Dinosauria</taxon>
        <taxon>Saurischia</taxon>
        <taxon>Theropoda</taxon>
        <taxon>Coelurosauria</taxon>
        <taxon>Aves</taxon>
        <taxon>Neognathae</taxon>
        <taxon>Neoaves</taxon>
        <taxon>Telluraves</taxon>
        <taxon>Australaves</taxon>
        <taxon>Passeriformes</taxon>
        <taxon>Paridae</taxon>
        <taxon>Anthoscopus</taxon>
    </lineage>
</organism>
<dbReference type="Pfam" id="PF00011">
    <property type="entry name" value="HSP20"/>
    <property type="match status" value="1"/>
</dbReference>
<evidence type="ECO:0000313" key="13">
    <source>
        <dbReference type="EMBL" id="NXQ52343.1"/>
    </source>
</evidence>
<dbReference type="GO" id="GO:0099513">
    <property type="term" value="C:polymeric cytoskeletal fiber"/>
    <property type="evidence" value="ECO:0007669"/>
    <property type="project" value="InterPro"/>
</dbReference>
<dbReference type="InterPro" id="IPR002068">
    <property type="entry name" value="A-crystallin/Hsp20_dom"/>
</dbReference>
<feature type="non-terminal residue" evidence="13">
    <location>
        <position position="62"/>
    </location>
</feature>
<dbReference type="GO" id="GO:0031514">
    <property type="term" value="C:motile cilium"/>
    <property type="evidence" value="ECO:0007669"/>
    <property type="project" value="UniProtKB-SubCell"/>
</dbReference>
<keyword evidence="8" id="KW-0744">Spermatogenesis</keyword>
<dbReference type="GO" id="GO:0005813">
    <property type="term" value="C:centrosome"/>
    <property type="evidence" value="ECO:0007669"/>
    <property type="project" value="UniProtKB-SubCell"/>
</dbReference>
<evidence type="ECO:0000256" key="4">
    <source>
        <dbReference type="ARBA" id="ARBA00019020"/>
    </source>
</evidence>
<proteinExistence type="inferred from homology"/>
<dbReference type="InterPro" id="IPR037389">
    <property type="entry name" value="ODFP"/>
</dbReference>
<protein>
    <recommendedName>
        <fullName evidence="4">Outer dense fiber protein 1</fullName>
    </recommendedName>
</protein>